<dbReference type="PANTHER" id="PTHR43861">
    <property type="entry name" value="TRANS-ACONITATE 2-METHYLTRANSFERASE-RELATED"/>
    <property type="match status" value="1"/>
</dbReference>
<keyword evidence="2" id="KW-1185">Reference proteome</keyword>
<dbReference type="CDD" id="cd02440">
    <property type="entry name" value="AdoMet_MTases"/>
    <property type="match status" value="1"/>
</dbReference>
<dbReference type="Proteomes" id="UP000198761">
    <property type="component" value="Unassembled WGS sequence"/>
</dbReference>
<reference evidence="1 2" key="1">
    <citation type="submission" date="2016-10" db="EMBL/GenBank/DDBJ databases">
        <authorList>
            <person name="de Groot N.N."/>
        </authorList>
    </citation>
    <scope>NUCLEOTIDE SEQUENCE [LARGE SCALE GENOMIC DNA]</scope>
    <source>
        <strain evidence="1 2">DSM 3857</strain>
    </source>
</reference>
<dbReference type="EMBL" id="FOCE01000003">
    <property type="protein sequence ID" value="SEN11639.1"/>
    <property type="molecule type" value="Genomic_DNA"/>
</dbReference>
<dbReference type="PANTHER" id="PTHR43861:SF1">
    <property type="entry name" value="TRANS-ACONITATE 2-METHYLTRANSFERASE"/>
    <property type="match status" value="1"/>
</dbReference>
<dbReference type="GO" id="GO:0032259">
    <property type="term" value="P:methylation"/>
    <property type="evidence" value="ECO:0007669"/>
    <property type="project" value="UniProtKB-KW"/>
</dbReference>
<accession>A0A1H8DWE6</accession>
<dbReference type="Gene3D" id="1.10.150.290">
    <property type="entry name" value="S-adenosyl-L-methionine-dependent methyltransferases"/>
    <property type="match status" value="1"/>
</dbReference>
<keyword evidence="1" id="KW-0489">Methyltransferase</keyword>
<dbReference type="Pfam" id="PF13489">
    <property type="entry name" value="Methyltransf_23"/>
    <property type="match status" value="1"/>
</dbReference>
<sequence length="241" mass="26286">MRLRPALDLLAQVGDLPAGDVIDLGCGNGAVAGALRTRFPYRCLIGVDNSPAMLAEAQGYDATTLAEIAAWQPEAPPALIFSNAALHWLGHHTALLPQLVGCLAAGGTLAVQMPRQFDAPSHLLLRQLAQRLFPDRFDFSAYVPPVASPAAYWQRLAPLGDVTLWESEYLQHLGPVAEGHPVRAFTESTAMRPFLAQMDADEQTRFRAAYDAALEQAYPRLADGGALMPFRRLFLLLRRSD</sequence>
<evidence type="ECO:0000313" key="1">
    <source>
        <dbReference type="EMBL" id="SEN11639.1"/>
    </source>
</evidence>
<dbReference type="STRING" id="933059.SAMN04488103_103153"/>
<dbReference type="AlphaFoldDB" id="A0A1H8DWE6"/>
<name>A0A1H8DWE6_9RHOB</name>
<organism evidence="1 2">
    <name type="scientific">Gemmobacter aquatilis</name>
    <dbReference type="NCBI Taxonomy" id="933059"/>
    <lineage>
        <taxon>Bacteria</taxon>
        <taxon>Pseudomonadati</taxon>
        <taxon>Pseudomonadota</taxon>
        <taxon>Alphaproteobacteria</taxon>
        <taxon>Rhodobacterales</taxon>
        <taxon>Paracoccaceae</taxon>
        <taxon>Gemmobacter</taxon>
    </lineage>
</organism>
<dbReference type="SUPFAM" id="SSF53335">
    <property type="entry name" value="S-adenosyl-L-methionine-dependent methyltransferases"/>
    <property type="match status" value="1"/>
</dbReference>
<dbReference type="GO" id="GO:0030798">
    <property type="term" value="F:trans-aconitate 2-methyltransferase activity"/>
    <property type="evidence" value="ECO:0007669"/>
    <property type="project" value="InterPro"/>
</dbReference>
<dbReference type="InterPro" id="IPR029063">
    <property type="entry name" value="SAM-dependent_MTases_sf"/>
</dbReference>
<keyword evidence="1" id="KW-0808">Transferase</keyword>
<protein>
    <submittedName>
        <fullName evidence="1">Trans-aconitate 2-methyltransferase</fullName>
    </submittedName>
</protein>
<gene>
    <name evidence="1" type="ORF">SAMN04488103_103153</name>
</gene>
<proteinExistence type="predicted"/>
<evidence type="ECO:0000313" key="2">
    <source>
        <dbReference type="Proteomes" id="UP000198761"/>
    </source>
</evidence>
<dbReference type="InterPro" id="IPR023149">
    <property type="entry name" value="Trans_acon_MeTrfase_C"/>
</dbReference>
<dbReference type="Gene3D" id="3.40.50.150">
    <property type="entry name" value="Vaccinia Virus protein VP39"/>
    <property type="match status" value="1"/>
</dbReference>